<dbReference type="InterPro" id="IPR012910">
    <property type="entry name" value="Plug_dom"/>
</dbReference>
<evidence type="ECO:0000259" key="13">
    <source>
        <dbReference type="Pfam" id="PF00593"/>
    </source>
</evidence>
<dbReference type="PROSITE" id="PS52016">
    <property type="entry name" value="TONB_DEPENDENT_REC_3"/>
    <property type="match status" value="1"/>
</dbReference>
<dbReference type="GO" id="GO:0015344">
    <property type="term" value="F:siderophore uptake transmembrane transporter activity"/>
    <property type="evidence" value="ECO:0007669"/>
    <property type="project" value="TreeGrafter"/>
</dbReference>
<keyword evidence="7 10" id="KW-0472">Membrane</keyword>
<dbReference type="GO" id="GO:0009279">
    <property type="term" value="C:cell outer membrane"/>
    <property type="evidence" value="ECO:0007669"/>
    <property type="project" value="UniProtKB-SubCell"/>
</dbReference>
<dbReference type="Gene3D" id="2.170.130.10">
    <property type="entry name" value="TonB-dependent receptor, plug domain"/>
    <property type="match status" value="1"/>
</dbReference>
<evidence type="ECO:0000256" key="2">
    <source>
        <dbReference type="ARBA" id="ARBA00022448"/>
    </source>
</evidence>
<comment type="subcellular location">
    <subcellularLocation>
        <location evidence="1 10">Cell outer membrane</location>
        <topology evidence="1 10">Multi-pass membrane protein</topology>
    </subcellularLocation>
</comment>
<evidence type="ECO:0000256" key="4">
    <source>
        <dbReference type="ARBA" id="ARBA00022692"/>
    </source>
</evidence>
<evidence type="ECO:0000256" key="11">
    <source>
        <dbReference type="RuleBase" id="RU003357"/>
    </source>
</evidence>
<feature type="domain" description="TonB-dependent receptor-like beta-barrel" evidence="13">
    <location>
        <begin position="207"/>
        <end position="644"/>
    </location>
</feature>
<evidence type="ECO:0000256" key="1">
    <source>
        <dbReference type="ARBA" id="ARBA00004571"/>
    </source>
</evidence>
<keyword evidence="2 10" id="KW-0813">Transport</keyword>
<keyword evidence="6 11" id="KW-0798">TonB box</keyword>
<evidence type="ECO:0000256" key="8">
    <source>
        <dbReference type="ARBA" id="ARBA00023170"/>
    </source>
</evidence>
<evidence type="ECO:0000256" key="7">
    <source>
        <dbReference type="ARBA" id="ARBA00023136"/>
    </source>
</evidence>
<dbReference type="Gene3D" id="2.40.170.20">
    <property type="entry name" value="TonB-dependent receptor, beta-barrel domain"/>
    <property type="match status" value="1"/>
</dbReference>
<comment type="similarity">
    <text evidence="10 11">Belongs to the TonB-dependent receptor family.</text>
</comment>
<keyword evidence="9 10" id="KW-0998">Cell outer membrane</keyword>
<evidence type="ECO:0000313" key="15">
    <source>
        <dbReference type="EMBL" id="QAR32021.1"/>
    </source>
</evidence>
<evidence type="ECO:0000313" key="16">
    <source>
        <dbReference type="Proteomes" id="UP000287502"/>
    </source>
</evidence>
<evidence type="ECO:0000256" key="3">
    <source>
        <dbReference type="ARBA" id="ARBA00022452"/>
    </source>
</evidence>
<evidence type="ECO:0000256" key="5">
    <source>
        <dbReference type="ARBA" id="ARBA00022729"/>
    </source>
</evidence>
<dbReference type="InterPro" id="IPR000531">
    <property type="entry name" value="Beta-barrel_TonB"/>
</dbReference>
<dbReference type="CDD" id="cd01347">
    <property type="entry name" value="ligand_gated_channel"/>
    <property type="match status" value="1"/>
</dbReference>
<dbReference type="AlphaFoldDB" id="A0A410JVG5"/>
<dbReference type="InterPro" id="IPR037066">
    <property type="entry name" value="Plug_dom_sf"/>
</dbReference>
<evidence type="ECO:0000256" key="10">
    <source>
        <dbReference type="PROSITE-ProRule" id="PRU01360"/>
    </source>
</evidence>
<dbReference type="GO" id="GO:0044718">
    <property type="term" value="P:siderophore transmembrane transport"/>
    <property type="evidence" value="ECO:0007669"/>
    <property type="project" value="TreeGrafter"/>
</dbReference>
<dbReference type="KEGG" id="gtl:EP073_00960"/>
<keyword evidence="3 10" id="KW-1134">Transmembrane beta strand</keyword>
<feature type="signal peptide" evidence="12">
    <location>
        <begin position="1"/>
        <end position="25"/>
    </location>
</feature>
<keyword evidence="16" id="KW-1185">Reference proteome</keyword>
<dbReference type="SUPFAM" id="SSF56935">
    <property type="entry name" value="Porins"/>
    <property type="match status" value="1"/>
</dbReference>
<dbReference type="Pfam" id="PF00593">
    <property type="entry name" value="TonB_dep_Rec_b-barrel"/>
    <property type="match status" value="1"/>
</dbReference>
<organism evidence="15 16">
    <name type="scientific">Geovibrio thiophilus</name>
    <dbReference type="NCBI Taxonomy" id="139438"/>
    <lineage>
        <taxon>Bacteria</taxon>
        <taxon>Pseudomonadati</taxon>
        <taxon>Deferribacterota</taxon>
        <taxon>Deferribacteres</taxon>
        <taxon>Deferribacterales</taxon>
        <taxon>Geovibrionaceae</taxon>
        <taxon>Geovibrio</taxon>
    </lineage>
</organism>
<dbReference type="EMBL" id="CP035108">
    <property type="protein sequence ID" value="QAR32021.1"/>
    <property type="molecule type" value="Genomic_DNA"/>
</dbReference>
<protein>
    <submittedName>
        <fullName evidence="15">TonB-dependent receptor</fullName>
    </submittedName>
</protein>
<keyword evidence="5 12" id="KW-0732">Signal</keyword>
<evidence type="ECO:0000256" key="6">
    <source>
        <dbReference type="ARBA" id="ARBA00023077"/>
    </source>
</evidence>
<dbReference type="PANTHER" id="PTHR30069:SF29">
    <property type="entry name" value="HEMOGLOBIN AND HEMOGLOBIN-HAPTOGLOBIN-BINDING PROTEIN 1-RELATED"/>
    <property type="match status" value="1"/>
</dbReference>
<keyword evidence="8 15" id="KW-0675">Receptor</keyword>
<gene>
    <name evidence="15" type="ORF">EP073_00960</name>
</gene>
<dbReference type="Pfam" id="PF07715">
    <property type="entry name" value="Plug"/>
    <property type="match status" value="1"/>
</dbReference>
<dbReference type="Proteomes" id="UP000287502">
    <property type="component" value="Chromosome"/>
</dbReference>
<dbReference type="InterPro" id="IPR036942">
    <property type="entry name" value="Beta-barrel_TonB_sf"/>
</dbReference>
<evidence type="ECO:0000259" key="14">
    <source>
        <dbReference type="Pfam" id="PF07715"/>
    </source>
</evidence>
<dbReference type="PANTHER" id="PTHR30069">
    <property type="entry name" value="TONB-DEPENDENT OUTER MEMBRANE RECEPTOR"/>
    <property type="match status" value="1"/>
</dbReference>
<evidence type="ECO:0000256" key="9">
    <source>
        <dbReference type="ARBA" id="ARBA00023237"/>
    </source>
</evidence>
<feature type="chain" id="PRO_5019477827" evidence="12">
    <location>
        <begin position="26"/>
        <end position="670"/>
    </location>
</feature>
<accession>A0A410JVG5</accession>
<name>A0A410JVG5_9BACT</name>
<dbReference type="OrthoDB" id="9800913at2"/>
<reference evidence="15 16" key="1">
    <citation type="submission" date="2019-01" db="EMBL/GenBank/DDBJ databases">
        <title>Geovibrio thiophilus DSM 11263, complete genome.</title>
        <authorList>
            <person name="Spring S."/>
            <person name="Bunk B."/>
            <person name="Sproer C."/>
        </authorList>
    </citation>
    <scope>NUCLEOTIDE SEQUENCE [LARGE SCALE GENOMIC DNA]</scope>
    <source>
        <strain evidence="15 16">DSM 11263</strain>
    </source>
</reference>
<keyword evidence="4 10" id="KW-0812">Transmembrane</keyword>
<dbReference type="RefSeq" id="WP_128465308.1">
    <property type="nucleotide sequence ID" value="NZ_CP035108.1"/>
</dbReference>
<feature type="domain" description="TonB-dependent receptor plug" evidence="14">
    <location>
        <begin position="48"/>
        <end position="146"/>
    </location>
</feature>
<evidence type="ECO:0000256" key="12">
    <source>
        <dbReference type="SAM" id="SignalP"/>
    </source>
</evidence>
<sequence>MFNQRRILTAACLGAALVFSSAAKAEEHIYKLGEIEITDSSSWLNAKPMQEVTSEEIEAGSVSSVAEALKQLPSASFAPNSKGEKRLNIRGFSDRYIQVYFDGIPVALPYEAYIDLGNYNTFGIDKIEVETAGGSVLFGPNAAGGAVNIVTAKPEKAFESAVELMYRTNNTYQTRIGVGSKIGKAYGMISLAYEDSEGFMLPDGYSELNENGGLRDNTGYRRATVTGKIGYEFAKGSEVAFGINHIESSLELPPNTKETDNGRNNSPVRYWNYEDWDKDTYYLLGSLRKDSYTVTARLYRDEYYNVMNRYTDASYSECFSASWCDSAYDDYSNGVILNTELKTGAINTVILSGQYKKDVHRTKNASMTEWEKDVAETYFAGVEDRITLGRFIVSLGGSYEVNNAISSDSKDELNDDIKVFNPQATVIYNLSPETVFHVKAARKTRFPSMKELYSSYSYNNGGQTTYFANPGLKEETAMNYEAGIKQSLFDTVLLQANIFYSKIDDKINTKAPYTGSDPDASSDAQTSDNIDDVTMKGFEVMLGGDFTENTTTVASYAYIDAEKSIEGDDSDTVADVPEHKLYLDHSYRIGKMFVLGGRLNMEKGRCSQKSDYSYTELDTYWTADLRAEIIPVKYTTIEVGVENVADEEYELSYGLPQAGRTYYAKLKMKI</sequence>
<proteinExistence type="inferred from homology"/>
<dbReference type="InterPro" id="IPR039426">
    <property type="entry name" value="TonB-dep_rcpt-like"/>
</dbReference>